<evidence type="ECO:0000259" key="2">
    <source>
        <dbReference type="Pfam" id="PF21294"/>
    </source>
</evidence>
<dbReference type="OrthoDB" id="10069995at2759"/>
<dbReference type="InterPro" id="IPR048958">
    <property type="entry name" value="Polysacc_lyase_14"/>
</dbReference>
<dbReference type="PANTHER" id="PTHR40124:SF1">
    <property type="entry name" value="DISAGGREGATASE RELATED REPEAT PROTEIN"/>
    <property type="match status" value="1"/>
</dbReference>
<feature type="chain" id="PRO_5034478018" description="Polysaccharide lyase 14 domain-containing protein" evidence="1">
    <location>
        <begin position="24"/>
        <end position="296"/>
    </location>
</feature>
<evidence type="ECO:0000313" key="4">
    <source>
        <dbReference type="Proteomes" id="UP000650833"/>
    </source>
</evidence>
<feature type="signal peptide" evidence="1">
    <location>
        <begin position="1"/>
        <end position="23"/>
    </location>
</feature>
<keyword evidence="1" id="KW-0732">Signal</keyword>
<dbReference type="Gene3D" id="2.60.120.200">
    <property type="match status" value="1"/>
</dbReference>
<proteinExistence type="predicted"/>
<keyword evidence="4" id="KW-1185">Reference proteome</keyword>
<evidence type="ECO:0000313" key="3">
    <source>
        <dbReference type="EMBL" id="KAG2203566.1"/>
    </source>
</evidence>
<gene>
    <name evidence="3" type="ORF">INT46_003343</name>
</gene>
<accession>A0A8H7R5M4</accession>
<evidence type="ECO:0000256" key="1">
    <source>
        <dbReference type="SAM" id="SignalP"/>
    </source>
</evidence>
<dbReference type="Pfam" id="PF21294">
    <property type="entry name" value="Polysacc_lyase_14"/>
    <property type="match status" value="1"/>
</dbReference>
<organism evidence="3 4">
    <name type="scientific">Mucor plumbeus</name>
    <dbReference type="NCBI Taxonomy" id="97098"/>
    <lineage>
        <taxon>Eukaryota</taxon>
        <taxon>Fungi</taxon>
        <taxon>Fungi incertae sedis</taxon>
        <taxon>Mucoromycota</taxon>
        <taxon>Mucoromycotina</taxon>
        <taxon>Mucoromycetes</taxon>
        <taxon>Mucorales</taxon>
        <taxon>Mucorineae</taxon>
        <taxon>Mucoraceae</taxon>
        <taxon>Mucor</taxon>
    </lineage>
</organism>
<dbReference type="AlphaFoldDB" id="A0A8H7R5M4"/>
<name>A0A8H7R5M4_9FUNG</name>
<dbReference type="Proteomes" id="UP000650833">
    <property type="component" value="Unassembled WGS sequence"/>
</dbReference>
<comment type="caution">
    <text evidence="3">The sequence shown here is derived from an EMBL/GenBank/DDBJ whole genome shotgun (WGS) entry which is preliminary data.</text>
</comment>
<feature type="domain" description="Polysaccharide lyase 14" evidence="2">
    <location>
        <begin position="83"/>
        <end position="290"/>
    </location>
</feature>
<dbReference type="EMBL" id="JAEPRC010000224">
    <property type="protein sequence ID" value="KAG2203566.1"/>
    <property type="molecule type" value="Genomic_DNA"/>
</dbReference>
<sequence>MLKSNYLILFSVVLMCLFSSIEAGKTKTWKFYNWNKYGKATVGKGSVWDKAWGIPEHGGWLWNWKGAEKLKNVLVKDPSGKKKDLHLRVVYPKGTRNPEASPVGGLGFKAEPLTIDNKVKTVEFQYSVYFPKGFDFVRGGKLPGLYGGHGDCTGGIDSNKCFTTRVMWRDNGIGEIYAYLPSSKQRSNLCDNKVNICNPDYGYSLGRGTFKFKPGKWVSVRQVLTINTVGKQNGKLSLYINGKLATTQTKLVFRTNSTGRVAGIMFHTFFGGSDKTWKTPKTQYSYFKNFSLKTIS</sequence>
<reference evidence="3" key="1">
    <citation type="submission" date="2020-12" db="EMBL/GenBank/DDBJ databases">
        <title>Metabolic potential, ecology and presence of endohyphal bacteria is reflected in genomic diversity of Mucoromycotina.</title>
        <authorList>
            <person name="Muszewska A."/>
            <person name="Okrasinska A."/>
            <person name="Steczkiewicz K."/>
            <person name="Drgas O."/>
            <person name="Orlowska M."/>
            <person name="Perlinska-Lenart U."/>
            <person name="Aleksandrzak-Piekarczyk T."/>
            <person name="Szatraj K."/>
            <person name="Zielenkiewicz U."/>
            <person name="Pilsyk S."/>
            <person name="Malc E."/>
            <person name="Mieczkowski P."/>
            <person name="Kruszewska J.S."/>
            <person name="Biernat P."/>
            <person name="Pawlowska J."/>
        </authorList>
    </citation>
    <scope>NUCLEOTIDE SEQUENCE</scope>
    <source>
        <strain evidence="3">CBS 226.32</strain>
    </source>
</reference>
<dbReference type="PANTHER" id="PTHR40124">
    <property type="match status" value="1"/>
</dbReference>
<protein>
    <recommendedName>
        <fullName evidence="2">Polysaccharide lyase 14 domain-containing protein</fullName>
    </recommendedName>
</protein>